<evidence type="ECO:0000313" key="1">
    <source>
        <dbReference type="EMBL" id="KGJ22489.1"/>
    </source>
</evidence>
<dbReference type="InterPro" id="IPR007433">
    <property type="entry name" value="DUF481"/>
</dbReference>
<evidence type="ECO:0000313" key="2">
    <source>
        <dbReference type="Proteomes" id="UP000029858"/>
    </source>
</evidence>
<dbReference type="Pfam" id="PF04338">
    <property type="entry name" value="DUF481"/>
    <property type="match status" value="1"/>
</dbReference>
<comment type="caution">
    <text evidence="1">The sequence shown here is derived from an EMBL/GenBank/DDBJ whole genome shotgun (WGS) entry which is preliminary data.</text>
</comment>
<proteinExistence type="predicted"/>
<accession>A0A099G6N9</accession>
<name>A0A099GI69_9RHOB</name>
<gene>
    <name evidence="1" type="ORF">IX56_07750</name>
</gene>
<dbReference type="RefSeq" id="WP_036704238.1">
    <property type="nucleotide sequence ID" value="NZ_CP051542.1"/>
</dbReference>
<protein>
    <submittedName>
        <fullName evidence="1">Uncharacterized protein</fullName>
    </submittedName>
</protein>
<dbReference type="Proteomes" id="UP000029858">
    <property type="component" value="Unassembled WGS sequence"/>
</dbReference>
<dbReference type="AlphaFoldDB" id="A0A099GI69"/>
<dbReference type="EMBL" id="JRKQ01000030">
    <property type="protein sequence ID" value="KGJ22489.1"/>
    <property type="molecule type" value="Genomic_DNA"/>
</dbReference>
<sequence>MTKFALFTSASALAVMLGAPAFAQTEISTGANVAGVTQVDDRITDVEDAVRDDFARSNDPARFGPADRRTGTFGSVALTYAGRTGNTENQDFNLAGRLSHNQGPFQQSVGILLEYSEDDNGETDTKKTSVIYDGNYYFNDQFYAFALGRVTTDGLADDYDDLNLADDDDLATYRDMDRRLKRDAFLGFGPGYRIINNDTTAWRVQAGVGIRYTQTVNTVNDDGSLRARTSDNLDSNTGTGYIVSSRFYHKFNDQMFLTNDTDYLTSEDSPATATNELGLNFKMSDAFSTRVSYKTEYVEDRAIRTDNTLGVSLVYGF</sequence>
<reference evidence="1 2" key="2">
    <citation type="submission" date="2014-10" db="EMBL/GenBank/DDBJ databases">
        <title>Paracoccus sanguinis sp. nov., isolated from clinical specimens of New York State patients.</title>
        <authorList>
            <person name="Mingle L.A."/>
            <person name="Cole J.A."/>
            <person name="Lapierre P."/>
            <person name="Musser K.A."/>
        </authorList>
    </citation>
    <scope>NUCLEOTIDE SEQUENCE [LARGE SCALE GENOMIC DNA]</scope>
    <source>
        <strain evidence="1 2">5503</strain>
    </source>
</reference>
<accession>A0A099GI69</accession>
<organism evidence="1 2">
    <name type="scientific">Paracoccus sanguinis</name>
    <dbReference type="NCBI Taxonomy" id="1545044"/>
    <lineage>
        <taxon>Bacteria</taxon>
        <taxon>Pseudomonadati</taxon>
        <taxon>Pseudomonadota</taxon>
        <taxon>Alphaproteobacteria</taxon>
        <taxon>Rhodobacterales</taxon>
        <taxon>Paracoccaceae</taxon>
        <taxon>Paracoccus</taxon>
    </lineage>
</organism>
<reference evidence="1 2" key="1">
    <citation type="submission" date="2014-09" db="EMBL/GenBank/DDBJ databases">
        <authorList>
            <person name="McGinnis J.M."/>
            <person name="Wolfgang W.J."/>
        </authorList>
    </citation>
    <scope>NUCLEOTIDE SEQUENCE [LARGE SCALE GENOMIC DNA]</scope>
    <source>
        <strain evidence="1 2">5503</strain>
    </source>
</reference>